<dbReference type="AlphaFoldDB" id="A0A4Q0SSN5"/>
<comment type="caution">
    <text evidence="1">The sequence shown here is derived from an EMBL/GenBank/DDBJ whole genome shotgun (WGS) entry which is preliminary data.</text>
</comment>
<accession>A0A4Q0SSN5</accession>
<proteinExistence type="predicted"/>
<sequence length="67" mass="8099">MTESTQQKADGGRREAVMNEMIKFERKESEFRRKIARSGRRSFGFLWTSSTYAEKPRCYFVWLLEHF</sequence>
<organism evidence="1 2">
    <name type="scientific">Bradyrhizobium zhanjiangense</name>
    <dbReference type="NCBI Taxonomy" id="1325107"/>
    <lineage>
        <taxon>Bacteria</taxon>
        <taxon>Pseudomonadati</taxon>
        <taxon>Pseudomonadota</taxon>
        <taxon>Alphaproteobacteria</taxon>
        <taxon>Hyphomicrobiales</taxon>
        <taxon>Nitrobacteraceae</taxon>
        <taxon>Bradyrhizobium</taxon>
    </lineage>
</organism>
<gene>
    <name evidence="1" type="ORF">XH94_06260</name>
</gene>
<evidence type="ECO:0000313" key="2">
    <source>
        <dbReference type="Proteomes" id="UP000290565"/>
    </source>
</evidence>
<dbReference type="Proteomes" id="UP000290565">
    <property type="component" value="Unassembled WGS sequence"/>
</dbReference>
<reference evidence="1 2" key="1">
    <citation type="submission" date="2015-04" db="EMBL/GenBank/DDBJ databases">
        <title>Comparative genomics of rhizobia nodulating Arachis hypogaea in China.</title>
        <authorList>
            <person name="Li Y."/>
        </authorList>
    </citation>
    <scope>NUCLEOTIDE SEQUENCE [LARGE SCALE GENOMIC DNA]</scope>
    <source>
        <strain evidence="1 2">CCBAU 51787</strain>
    </source>
</reference>
<protein>
    <submittedName>
        <fullName evidence="1">Uncharacterized protein</fullName>
    </submittedName>
</protein>
<name>A0A4Q0SSN5_9BRAD</name>
<dbReference type="EMBL" id="LBJM01000012">
    <property type="protein sequence ID" value="RXH41738.1"/>
    <property type="molecule type" value="Genomic_DNA"/>
</dbReference>
<evidence type="ECO:0000313" key="1">
    <source>
        <dbReference type="EMBL" id="RXH41738.1"/>
    </source>
</evidence>